<organism evidence="4 5">
    <name type="scientific">Flaviflexus ciconiae</name>
    <dbReference type="NCBI Taxonomy" id="2496867"/>
    <lineage>
        <taxon>Bacteria</taxon>
        <taxon>Bacillati</taxon>
        <taxon>Actinomycetota</taxon>
        <taxon>Actinomycetes</taxon>
        <taxon>Actinomycetales</taxon>
        <taxon>Actinomycetaceae</taxon>
        <taxon>Flaviflexus</taxon>
    </lineage>
</organism>
<accession>A0A3Q9G300</accession>
<sequence>MEQYPKDEFDELAEARTLRGAHRKKRSPLRVLIPFLAVLIIAPALGWGVVELMSQDGMTNPFVAADESDEESEAGESDDAADGGSGDAEGTADPSGDETDNGTDPADPTDDTETADPTDDASEEPTEEPSEDIETLAPVPGVSYDASVLLYNGTGVPGGAAEAESTLRTAGYTNITVQDYAGATPANDAIYFASNELYATGQNVAQNLVIDFWAENAGMTGASDIVIYIR</sequence>
<feature type="region of interest" description="Disordered" evidence="1">
    <location>
        <begin position="66"/>
        <end position="138"/>
    </location>
</feature>
<dbReference type="Pfam" id="PF13399">
    <property type="entry name" value="LytR_C"/>
    <property type="match status" value="1"/>
</dbReference>
<dbReference type="Gene3D" id="3.30.70.2390">
    <property type="match status" value="1"/>
</dbReference>
<keyword evidence="2" id="KW-1133">Transmembrane helix</keyword>
<dbReference type="KEGG" id="flh:EJ997_11025"/>
<evidence type="ECO:0000313" key="4">
    <source>
        <dbReference type="EMBL" id="AZQ77793.1"/>
    </source>
</evidence>
<feature type="domain" description="LytR/CpsA/Psr regulator C-terminal" evidence="3">
    <location>
        <begin position="147"/>
        <end position="209"/>
    </location>
</feature>
<keyword evidence="2" id="KW-0472">Membrane</keyword>
<dbReference type="OrthoDB" id="5147502at2"/>
<dbReference type="AlphaFoldDB" id="A0A3Q9G300"/>
<evidence type="ECO:0000259" key="3">
    <source>
        <dbReference type="Pfam" id="PF13399"/>
    </source>
</evidence>
<dbReference type="EMBL" id="CP034593">
    <property type="protein sequence ID" value="AZQ77793.1"/>
    <property type="molecule type" value="Genomic_DNA"/>
</dbReference>
<reference evidence="4 5" key="1">
    <citation type="submission" date="2018-12" db="EMBL/GenBank/DDBJ databases">
        <title>Complete genome sequence of Flaviflexus sp. H23T48.</title>
        <authorList>
            <person name="Bae J.-W."/>
            <person name="Lee J.-Y."/>
        </authorList>
    </citation>
    <scope>NUCLEOTIDE SEQUENCE [LARGE SCALE GENOMIC DNA]</scope>
    <source>
        <strain evidence="4 5">H23T48</strain>
    </source>
</reference>
<dbReference type="Proteomes" id="UP000280344">
    <property type="component" value="Chromosome"/>
</dbReference>
<evidence type="ECO:0000313" key="5">
    <source>
        <dbReference type="Proteomes" id="UP000280344"/>
    </source>
</evidence>
<name>A0A3Q9G300_9ACTO</name>
<dbReference type="RefSeq" id="WP_126704596.1">
    <property type="nucleotide sequence ID" value="NZ_CP034593.1"/>
</dbReference>
<dbReference type="InterPro" id="IPR027381">
    <property type="entry name" value="LytR/CpsA/Psr_C"/>
</dbReference>
<keyword evidence="5" id="KW-1185">Reference proteome</keyword>
<protein>
    <submittedName>
        <fullName evidence="4">LytR family transcriptional regulator</fullName>
    </submittedName>
</protein>
<feature type="compositionally biased region" description="Acidic residues" evidence="1">
    <location>
        <begin position="95"/>
        <end position="134"/>
    </location>
</feature>
<gene>
    <name evidence="4" type="ORF">EJ997_11025</name>
</gene>
<proteinExistence type="predicted"/>
<keyword evidence="2" id="KW-0812">Transmembrane</keyword>
<evidence type="ECO:0000256" key="2">
    <source>
        <dbReference type="SAM" id="Phobius"/>
    </source>
</evidence>
<feature type="transmembrane region" description="Helical" evidence="2">
    <location>
        <begin position="29"/>
        <end position="50"/>
    </location>
</feature>
<evidence type="ECO:0000256" key="1">
    <source>
        <dbReference type="SAM" id="MobiDB-lite"/>
    </source>
</evidence>
<feature type="compositionally biased region" description="Acidic residues" evidence="1">
    <location>
        <begin position="66"/>
        <end position="81"/>
    </location>
</feature>